<sequence length="110" mass="11877">MPLIDGYIEKSRFDALADLLRETRELIRPSAVMGIGSEWAALKSKIDGALLDLPSPPPAERVPGCADAALALLEKNLYGQYGVLVMPPDLIIQKATSYAGFKLEPEHVAS</sequence>
<accession>A0AAU6W4X3</accession>
<gene>
    <name evidence="1" type="ORF">Cygsa01_00113</name>
</gene>
<name>A0AAU6W4X3_9VIRU</name>
<reference evidence="1" key="1">
    <citation type="journal article" date="2024" name="J. Gen. Virol.">
        <title>Novel phages of Pseudomonas syringae unveil numerous potential auxiliary metabolic genes.</title>
        <authorList>
            <person name="Feltin C."/>
            <person name="Garneau J.R."/>
            <person name="Morris C.E."/>
            <person name="Berard A."/>
            <person name="Torres-Barcelo C."/>
        </authorList>
    </citation>
    <scope>NUCLEOTIDE SEQUENCE</scope>
</reference>
<dbReference type="EMBL" id="PP179332">
    <property type="protein sequence ID" value="XAI71159.1"/>
    <property type="molecule type" value="Genomic_DNA"/>
</dbReference>
<protein>
    <submittedName>
        <fullName evidence="1">Uncharacterized protein</fullName>
    </submittedName>
</protein>
<organism evidence="1">
    <name type="scientific">Pseudomonas phage Cygsa01</name>
    <dbReference type="NCBI Taxonomy" id="3138529"/>
    <lineage>
        <taxon>Viruses</taxon>
    </lineage>
</organism>
<proteinExistence type="predicted"/>
<evidence type="ECO:0000313" key="1">
    <source>
        <dbReference type="EMBL" id="XAI71159.1"/>
    </source>
</evidence>